<accession>A0A9W6UQ15</accession>
<dbReference type="EMBL" id="BSRX01000016">
    <property type="protein sequence ID" value="GLW55110.1"/>
    <property type="molecule type" value="Genomic_DNA"/>
</dbReference>
<dbReference type="OrthoDB" id="4106779at2"/>
<dbReference type="RefSeq" id="WP_033256751.1">
    <property type="nucleotide sequence ID" value="NZ_BSRX01000016.1"/>
</dbReference>
<evidence type="ECO:0000313" key="1">
    <source>
        <dbReference type="EMBL" id="GLW55110.1"/>
    </source>
</evidence>
<protein>
    <submittedName>
        <fullName evidence="1">Uncharacterized protein</fullName>
    </submittedName>
</protein>
<name>A0A9W6UQ15_9ACTN</name>
<evidence type="ECO:0000313" key="2">
    <source>
        <dbReference type="Proteomes" id="UP001165143"/>
    </source>
</evidence>
<dbReference type="Proteomes" id="UP001165143">
    <property type="component" value="Unassembled WGS sequence"/>
</dbReference>
<sequence length="301" mass="33848">MTAEWREQMRRLHGESTARQLREEGVEDRDDDLVESDLRHANLDYLQRYDPQARAEEELQIRLTGEHAASGALQFDWGNALLRPLQDSVSAAAHRHVALELTGLSRGSTVMHVRPRPAPDPEPDFDGLSLDISPADAGVRQLVNLLQALEDEQDVRAWSEILDPVDVVVKALDRFDLGMGIKWLASDGDVRTATLTARGREYVARLRETHTAVDVQRLSGRITELRSSGVVRIKTGLPKKSPAWDVKFDDPEQLFAMRLALGDQVHFIVEQRRTFDAMSRTRATDYRFLDIDPGPEALPGS</sequence>
<gene>
    <name evidence="1" type="ORF">Kpho01_31210</name>
</gene>
<proteinExistence type="predicted"/>
<reference evidence="1" key="1">
    <citation type="submission" date="2023-02" db="EMBL/GenBank/DDBJ databases">
        <title>Kitasatospora phosalacinea NBRC 14362.</title>
        <authorList>
            <person name="Ichikawa N."/>
            <person name="Sato H."/>
            <person name="Tonouchi N."/>
        </authorList>
    </citation>
    <scope>NUCLEOTIDE SEQUENCE</scope>
    <source>
        <strain evidence="1">NBRC 14362</strain>
    </source>
</reference>
<dbReference type="AlphaFoldDB" id="A0A9W6UQ15"/>
<organism evidence="1 2">
    <name type="scientific">Kitasatospora phosalacinea</name>
    <dbReference type="NCBI Taxonomy" id="2065"/>
    <lineage>
        <taxon>Bacteria</taxon>
        <taxon>Bacillati</taxon>
        <taxon>Actinomycetota</taxon>
        <taxon>Actinomycetes</taxon>
        <taxon>Kitasatosporales</taxon>
        <taxon>Streptomycetaceae</taxon>
        <taxon>Kitasatospora</taxon>
    </lineage>
</organism>
<comment type="caution">
    <text evidence="1">The sequence shown here is derived from an EMBL/GenBank/DDBJ whole genome shotgun (WGS) entry which is preliminary data.</text>
</comment>